<evidence type="ECO:0000256" key="1">
    <source>
        <dbReference type="PROSITE-ProRule" id="PRU00182"/>
    </source>
</evidence>
<dbReference type="Gene3D" id="3.30.1370.160">
    <property type="match status" value="1"/>
</dbReference>
<dbReference type="InterPro" id="IPR002942">
    <property type="entry name" value="S4_RNA-bd"/>
</dbReference>
<dbReference type="GO" id="GO:0003723">
    <property type="term" value="F:RNA binding"/>
    <property type="evidence" value="ECO:0007669"/>
    <property type="project" value="UniProtKB-KW"/>
</dbReference>
<dbReference type="Proteomes" id="UP000365705">
    <property type="component" value="Unassembled WGS sequence"/>
</dbReference>
<protein>
    <submittedName>
        <fullName evidence="3">RNA-binding protein</fullName>
    </submittedName>
</protein>
<reference evidence="4 6" key="2">
    <citation type="submission" date="2019-06" db="EMBL/GenBank/DDBJ databases">
        <authorList>
            <person name="Rodrigo-Torres L."/>
            <person name="Arahal R. D."/>
            <person name="Lucena T."/>
        </authorList>
    </citation>
    <scope>NUCLEOTIDE SEQUENCE [LARGE SCALE GENOMIC DNA]</scope>
    <source>
        <strain evidence="4 6">INIA P508</strain>
    </source>
</reference>
<evidence type="ECO:0000313" key="3">
    <source>
        <dbReference type="EMBL" id="KGL67025.1"/>
    </source>
</evidence>
<dbReference type="InterPro" id="IPR040591">
    <property type="entry name" value="RqcP2_RBD"/>
</dbReference>
<dbReference type="InterPro" id="IPR036986">
    <property type="entry name" value="S4_RNA-bd_sf"/>
</dbReference>
<reference evidence="3 5" key="1">
    <citation type="submission" date="2014-09" db="EMBL/GenBank/DDBJ databases">
        <title>Lactobacillus mucosae CRL573 Genome Sequencing.</title>
        <authorList>
            <person name="Bleckwedel J."/>
            <person name="Teran L.C."/>
            <person name="Bonacina J."/>
            <person name="Saavedra L."/>
            <person name="Mozzi F.B."/>
            <person name="Raya R.R."/>
        </authorList>
    </citation>
    <scope>NUCLEOTIDE SEQUENCE [LARGE SCALE GENOMIC DNA]</scope>
    <source>
        <strain evidence="3 5">CRL573</strain>
    </source>
</reference>
<dbReference type="PANTHER" id="PTHR13633">
    <property type="entry name" value="MITOCHONDRIAL TRANSCRIPTION RESCUE FACTOR 1"/>
    <property type="match status" value="1"/>
</dbReference>
<accession>A0A099YEQ8</accession>
<evidence type="ECO:0000313" key="6">
    <source>
        <dbReference type="Proteomes" id="UP000365705"/>
    </source>
</evidence>
<dbReference type="Pfam" id="PF01479">
    <property type="entry name" value="S4"/>
    <property type="match status" value="1"/>
</dbReference>
<dbReference type="SMART" id="SM00363">
    <property type="entry name" value="S4"/>
    <property type="match status" value="1"/>
</dbReference>
<dbReference type="AlphaFoldDB" id="A0A099YEQ8"/>
<dbReference type="SUPFAM" id="SSF55174">
    <property type="entry name" value="Alpha-L RNA-binding motif"/>
    <property type="match status" value="1"/>
</dbReference>
<dbReference type="RefSeq" id="WP_034539862.1">
    <property type="nucleotide sequence ID" value="NZ_CABFNH010000012.1"/>
</dbReference>
<organism evidence="3 5">
    <name type="scientific">Limosilactobacillus mucosae</name>
    <name type="common">Lactobacillus mucosae</name>
    <dbReference type="NCBI Taxonomy" id="97478"/>
    <lineage>
        <taxon>Bacteria</taxon>
        <taxon>Bacillati</taxon>
        <taxon>Bacillota</taxon>
        <taxon>Bacilli</taxon>
        <taxon>Lactobacillales</taxon>
        <taxon>Lactobacillaceae</taxon>
        <taxon>Limosilactobacillus</taxon>
    </lineage>
</organism>
<sequence>MTDEENIKQHFRPDEAPLIAQVEDWLNMAADQYRPILTDFLNPRQVYIAQTLTNQRDDVKMRANGGWEHAEMQRILFYPSYYEPQQTDFELQLIEIDYPTKFTELHHRQILGTLIGTGLVRSSFGDVLNEGMRWQIVVSRSLTDYLRQQVGQIGKIHVKMKPVEPEMIVTPQEDWETMTDTVSSMRLDAVIAAGFNYSRNRAKQLIEHGDARVNWETEMRPDYLLVAHDLLSVRHAGRIRIDEIQGTTRKNKIRVAMSVVHA</sequence>
<dbReference type="PANTHER" id="PTHR13633:SF3">
    <property type="entry name" value="MITOCHONDRIAL TRANSCRIPTION RESCUE FACTOR 1"/>
    <property type="match status" value="1"/>
</dbReference>
<proteinExistence type="predicted"/>
<evidence type="ECO:0000313" key="5">
    <source>
        <dbReference type="Proteomes" id="UP000030001"/>
    </source>
</evidence>
<dbReference type="Gene3D" id="3.10.290.10">
    <property type="entry name" value="RNA-binding S4 domain"/>
    <property type="match status" value="1"/>
</dbReference>
<dbReference type="Proteomes" id="UP000030001">
    <property type="component" value="Unassembled WGS sequence"/>
</dbReference>
<dbReference type="EMBL" id="JROC01000029">
    <property type="protein sequence ID" value="KGL67025.1"/>
    <property type="molecule type" value="Genomic_DNA"/>
</dbReference>
<dbReference type="InterPro" id="IPR012677">
    <property type="entry name" value="Nucleotide-bd_a/b_plait_sf"/>
</dbReference>
<dbReference type="Pfam" id="PF17774">
    <property type="entry name" value="YlmH_RBD"/>
    <property type="match status" value="1"/>
</dbReference>
<keyword evidence="1" id="KW-0694">RNA-binding</keyword>
<dbReference type="CDD" id="cd00165">
    <property type="entry name" value="S4"/>
    <property type="match status" value="1"/>
</dbReference>
<evidence type="ECO:0000259" key="2">
    <source>
        <dbReference type="SMART" id="SM00363"/>
    </source>
</evidence>
<evidence type="ECO:0000313" key="4">
    <source>
        <dbReference type="EMBL" id="VTZ90074.1"/>
    </source>
</evidence>
<dbReference type="EMBL" id="CABFNH010000012">
    <property type="protein sequence ID" value="VTZ90074.1"/>
    <property type="molecule type" value="Genomic_DNA"/>
</dbReference>
<dbReference type="Gene3D" id="3.30.70.330">
    <property type="match status" value="1"/>
</dbReference>
<dbReference type="PROSITE" id="PS50889">
    <property type="entry name" value="S4"/>
    <property type="match status" value="1"/>
</dbReference>
<feature type="domain" description="RNA-binding S4" evidence="2">
    <location>
        <begin position="185"/>
        <end position="245"/>
    </location>
</feature>
<gene>
    <name evidence="4" type="ORF">LMUP508_01034</name>
    <name evidence="3" type="ORF">LX03_04350</name>
</gene>
<name>A0A099YEQ8_LIMMU</name>